<keyword evidence="2" id="KW-0812">Transmembrane</keyword>
<dbReference type="EMBL" id="JBEAFC010000007">
    <property type="protein sequence ID" value="KAL1549714.1"/>
    <property type="molecule type" value="Genomic_DNA"/>
</dbReference>
<dbReference type="InterPro" id="IPR027417">
    <property type="entry name" value="P-loop_NTPase"/>
</dbReference>
<feature type="domain" description="AAA+ ATPase" evidence="3">
    <location>
        <begin position="212"/>
        <end position="338"/>
    </location>
</feature>
<dbReference type="InterPro" id="IPR003959">
    <property type="entry name" value="ATPase_AAA_core"/>
</dbReference>
<keyword evidence="2" id="KW-0472">Membrane</keyword>
<protein>
    <submittedName>
        <fullName evidence="4">AAA-ATPase-like protein</fullName>
    </submittedName>
</protein>
<reference evidence="4 5" key="1">
    <citation type="submission" date="2024-06" db="EMBL/GenBank/DDBJ databases">
        <title>A chromosome level genome sequence of Diviner's sage (Salvia divinorum).</title>
        <authorList>
            <person name="Ford S.A."/>
            <person name="Ro D.-K."/>
            <person name="Ness R.W."/>
            <person name="Phillips M.A."/>
        </authorList>
    </citation>
    <scope>NUCLEOTIDE SEQUENCE [LARGE SCALE GENOMIC DNA]</scope>
    <source>
        <strain evidence="4">SAF-2024a</strain>
        <tissue evidence="4">Leaf</tissue>
    </source>
</reference>
<dbReference type="Proteomes" id="UP001567538">
    <property type="component" value="Unassembled WGS sequence"/>
</dbReference>
<dbReference type="SMART" id="SM00382">
    <property type="entry name" value="AAA"/>
    <property type="match status" value="1"/>
</dbReference>
<dbReference type="Gene3D" id="3.40.50.300">
    <property type="entry name" value="P-loop containing nucleotide triphosphate hydrolases"/>
    <property type="match status" value="1"/>
</dbReference>
<comment type="similarity">
    <text evidence="1">Belongs to the AAA ATPase family. BCS1 subfamily.</text>
</comment>
<proteinExistence type="inferred from homology"/>
<evidence type="ECO:0000256" key="2">
    <source>
        <dbReference type="SAM" id="Phobius"/>
    </source>
</evidence>
<gene>
    <name evidence="4" type="ORF">AAHA92_17783</name>
</gene>
<dbReference type="Gene3D" id="6.10.280.40">
    <property type="match status" value="1"/>
</dbReference>
<dbReference type="AlphaFoldDB" id="A0ABD1H3F4"/>
<dbReference type="InterPro" id="IPR050747">
    <property type="entry name" value="Mitochondrial_chaperone_BCS1"/>
</dbReference>
<organism evidence="4 5">
    <name type="scientific">Salvia divinorum</name>
    <name type="common">Maria pastora</name>
    <name type="synonym">Diviner's sage</name>
    <dbReference type="NCBI Taxonomy" id="28513"/>
    <lineage>
        <taxon>Eukaryota</taxon>
        <taxon>Viridiplantae</taxon>
        <taxon>Streptophyta</taxon>
        <taxon>Embryophyta</taxon>
        <taxon>Tracheophyta</taxon>
        <taxon>Spermatophyta</taxon>
        <taxon>Magnoliopsida</taxon>
        <taxon>eudicotyledons</taxon>
        <taxon>Gunneridae</taxon>
        <taxon>Pentapetalae</taxon>
        <taxon>asterids</taxon>
        <taxon>lamiids</taxon>
        <taxon>Lamiales</taxon>
        <taxon>Lamiaceae</taxon>
        <taxon>Nepetoideae</taxon>
        <taxon>Mentheae</taxon>
        <taxon>Salviinae</taxon>
        <taxon>Salvia</taxon>
        <taxon>Salvia subgen. Calosphace</taxon>
    </lineage>
</organism>
<dbReference type="Pfam" id="PF00004">
    <property type="entry name" value="AAA"/>
    <property type="match status" value="1"/>
</dbReference>
<comment type="caution">
    <text evidence="4">The sequence shown here is derived from an EMBL/GenBank/DDBJ whole genome shotgun (WGS) entry which is preliminary data.</text>
</comment>
<dbReference type="SUPFAM" id="SSF52540">
    <property type="entry name" value="P-loop containing nucleoside triphosphate hydrolases"/>
    <property type="match status" value="1"/>
</dbReference>
<name>A0ABD1H3F4_SALDI</name>
<evidence type="ECO:0000256" key="1">
    <source>
        <dbReference type="ARBA" id="ARBA00007448"/>
    </source>
</evidence>
<feature type="transmembrane region" description="Helical" evidence="2">
    <location>
        <begin position="6"/>
        <end position="29"/>
    </location>
</feature>
<keyword evidence="2" id="KW-1133">Transmembrane helix</keyword>
<evidence type="ECO:0000259" key="3">
    <source>
        <dbReference type="SMART" id="SM00382"/>
    </source>
</evidence>
<evidence type="ECO:0000313" key="4">
    <source>
        <dbReference type="EMBL" id="KAL1549714.1"/>
    </source>
</evidence>
<dbReference type="InterPro" id="IPR003593">
    <property type="entry name" value="AAA+_ATPase"/>
</dbReference>
<dbReference type="Pfam" id="PF25568">
    <property type="entry name" value="AAA_lid_At3g28540"/>
    <property type="match status" value="1"/>
</dbReference>
<dbReference type="InterPro" id="IPR058017">
    <property type="entry name" value="At3g28540-like_C"/>
</dbReference>
<sequence>MVMLLLNTSLFLVTCSPIIFLIFLFRLFLQWADYRLHVHHYVKVPQLDDSTQKENPFYRQVALYIDSLPSLHDSDYINLLSGHAPNDIVLSPGEDQLIPDTFLGARVSWLNHVDRDERRDVVTRSFVLRIKRKDKRRILKPYLQHIHTVSDERGREMRIHINGNGRWNSAPFHHPANFDSVVITQDLKSRIQLELEMFARSKQYHHKLGRVWKRSYLLYGPSGTGKSSFIAAVANFLNYDIYNVNLWKVSDDADLISLLAQSSSKSVVVVEDLDRYVSENPTPRVSTSALLNFMDGLPNFQDERIMIFTMKTKEGVDNDSALLRPGRIDVHIYFPLCDFNSFKTLASNYLGVKEHKLFPQVEEIIQSGRTMSPAEISELMLVNRSSPSRALKTVISALESSPRKVVSGSAASSPTAEDCEAAWKDSLPKEFRKLYSMLRSKSDKKSASFEPDHEKLLIADKTIYSNMW</sequence>
<dbReference type="PANTHER" id="PTHR23070">
    <property type="entry name" value="BCS1 AAA-TYPE ATPASE"/>
    <property type="match status" value="1"/>
</dbReference>
<keyword evidence="5" id="KW-1185">Reference proteome</keyword>
<evidence type="ECO:0000313" key="5">
    <source>
        <dbReference type="Proteomes" id="UP001567538"/>
    </source>
</evidence>
<accession>A0ABD1H3F4</accession>